<dbReference type="InterPro" id="IPR050373">
    <property type="entry name" value="Fibrinogen_C-term_domain"/>
</dbReference>
<dbReference type="InterPro" id="IPR002181">
    <property type="entry name" value="Fibrinogen_a/b/g_C_dom"/>
</dbReference>
<dbReference type="InterPro" id="IPR036056">
    <property type="entry name" value="Fibrinogen-like_C"/>
</dbReference>
<evidence type="ECO:0000313" key="3">
    <source>
        <dbReference type="Proteomes" id="UP000008711"/>
    </source>
</evidence>
<dbReference type="Pfam" id="PF00147">
    <property type="entry name" value="Fibrinogen_C"/>
    <property type="match status" value="1"/>
</dbReference>
<dbReference type="SUPFAM" id="SSF56496">
    <property type="entry name" value="Fibrinogen C-terminal domain-like"/>
    <property type="match status" value="1"/>
</dbReference>
<dbReference type="CDD" id="cd00087">
    <property type="entry name" value="FReD"/>
    <property type="match status" value="1"/>
</dbReference>
<feature type="domain" description="Fibrinogen C-terminal" evidence="1">
    <location>
        <begin position="101"/>
        <end position="317"/>
    </location>
</feature>
<sequence length="318" mass="35985">MLESFYKQISELKSNAIKEIEKDLLECSKNLGTSQIKDVEIENFKLLLSQNANTLTRLELGLNTCHTTLLANEELINLLQPTTKPTDHPGNAVTLKSDINDSLDSRQSGCALFGNFTGVQSIQVPSLGDVEVYCNSLLAGSGWIVIQRRENGKTNFIRKWNEYREGFGNITGEFFIGLQKLHQLTKSEQYELHIQLEDFEGEQRFARYDRFEVDEEDSGYALASLGKYTGNAGDALTHNLHARFSTYDEDSPEKCAAKREGAWWYGDRCGASNLNGIYSEGDQVYDYDGVGVYWNTAEWHDFTYSLKTVHMLIRPKGN</sequence>
<dbReference type="EMBL" id="CH954179">
    <property type="protein sequence ID" value="EDV55265.1"/>
    <property type="molecule type" value="Genomic_DNA"/>
</dbReference>
<dbReference type="AlphaFoldDB" id="B3NK60"/>
<dbReference type="PROSITE" id="PS51406">
    <property type="entry name" value="FIBRINOGEN_C_2"/>
    <property type="match status" value="1"/>
</dbReference>
<evidence type="ECO:0000259" key="1">
    <source>
        <dbReference type="PROSITE" id="PS51406"/>
    </source>
</evidence>
<dbReference type="PhylomeDB" id="B3NK60"/>
<accession>B3NK60</accession>
<proteinExistence type="predicted"/>
<dbReference type="OMA" id="KREGAWW"/>
<dbReference type="KEGG" id="der:6547452"/>
<dbReference type="HOGENOM" id="CLU_038628_1_1_1"/>
<evidence type="ECO:0000313" key="2">
    <source>
        <dbReference type="EMBL" id="EDV55265.1"/>
    </source>
</evidence>
<protein>
    <recommendedName>
        <fullName evidence="1">Fibrinogen C-terminal domain-containing protein</fullName>
    </recommendedName>
</protein>
<dbReference type="Proteomes" id="UP000008711">
    <property type="component" value="Unassembled WGS sequence"/>
</dbReference>
<organism evidence="2 3">
    <name type="scientific">Drosophila erecta</name>
    <name type="common">Fruit fly</name>
    <dbReference type="NCBI Taxonomy" id="7220"/>
    <lineage>
        <taxon>Eukaryota</taxon>
        <taxon>Metazoa</taxon>
        <taxon>Ecdysozoa</taxon>
        <taxon>Arthropoda</taxon>
        <taxon>Hexapoda</taxon>
        <taxon>Insecta</taxon>
        <taxon>Pterygota</taxon>
        <taxon>Neoptera</taxon>
        <taxon>Endopterygota</taxon>
        <taxon>Diptera</taxon>
        <taxon>Brachycera</taxon>
        <taxon>Muscomorpha</taxon>
        <taxon>Ephydroidea</taxon>
        <taxon>Drosophilidae</taxon>
        <taxon>Drosophila</taxon>
        <taxon>Sophophora</taxon>
    </lineage>
</organism>
<dbReference type="InterPro" id="IPR014716">
    <property type="entry name" value="Fibrinogen_a/b/g_C_1"/>
</dbReference>
<dbReference type="eggNOG" id="KOG2579">
    <property type="taxonomic scope" value="Eukaryota"/>
</dbReference>
<dbReference type="OrthoDB" id="7847693at2759"/>
<keyword evidence="3" id="KW-1185">Reference proteome</keyword>
<dbReference type="GO" id="GO:0005615">
    <property type="term" value="C:extracellular space"/>
    <property type="evidence" value="ECO:0007669"/>
    <property type="project" value="TreeGrafter"/>
</dbReference>
<reference evidence="2 3" key="2">
    <citation type="journal article" date="2008" name="Bioinformatics">
        <title>Assembly reconciliation.</title>
        <authorList>
            <person name="Zimin A.V."/>
            <person name="Smith D.R."/>
            <person name="Sutton G."/>
            <person name="Yorke J.A."/>
        </authorList>
    </citation>
    <scope>NUCLEOTIDE SEQUENCE [LARGE SCALE GENOMIC DNA]</scope>
    <source>
        <strain evidence="2 3">TSC#14021-0224.01</strain>
    </source>
</reference>
<reference evidence="2 3" key="1">
    <citation type="journal article" date="2007" name="Nature">
        <title>Evolution of genes and genomes on the Drosophila phylogeny.</title>
        <authorList>
            <consortium name="Drosophila 12 Genomes Consortium"/>
            <person name="Clark A.G."/>
            <person name="Eisen M.B."/>
            <person name="Smith D.R."/>
            <person name="Bergman C.M."/>
            <person name="Oliver B."/>
            <person name="Markow T.A."/>
            <person name="Kaufman T.C."/>
            <person name="Kellis M."/>
            <person name="Gelbart W."/>
            <person name="Iyer V.N."/>
            <person name="Pollard D.A."/>
            <person name="Sackton T.B."/>
            <person name="Larracuente A.M."/>
            <person name="Singh N.D."/>
            <person name="Abad J.P."/>
            <person name="Abt D.N."/>
            <person name="Adryan B."/>
            <person name="Aguade M."/>
            <person name="Akashi H."/>
            <person name="Anderson W.W."/>
            <person name="Aquadro C.F."/>
            <person name="Ardell D.H."/>
            <person name="Arguello R."/>
            <person name="Artieri C.G."/>
            <person name="Barbash D.A."/>
            <person name="Barker D."/>
            <person name="Barsanti P."/>
            <person name="Batterham P."/>
            <person name="Batzoglou S."/>
            <person name="Begun D."/>
            <person name="Bhutkar A."/>
            <person name="Blanco E."/>
            <person name="Bosak S.A."/>
            <person name="Bradley R.K."/>
            <person name="Brand A.D."/>
            <person name="Brent M.R."/>
            <person name="Brooks A.N."/>
            <person name="Brown R.H."/>
            <person name="Butlin R.K."/>
            <person name="Caggese C."/>
            <person name="Calvi B.R."/>
            <person name="Bernardo de Carvalho A."/>
            <person name="Caspi A."/>
            <person name="Castrezana S."/>
            <person name="Celniker S.E."/>
            <person name="Chang J.L."/>
            <person name="Chapple C."/>
            <person name="Chatterji S."/>
            <person name="Chinwalla A."/>
            <person name="Civetta A."/>
            <person name="Clifton S.W."/>
            <person name="Comeron J.M."/>
            <person name="Costello J.C."/>
            <person name="Coyne J.A."/>
            <person name="Daub J."/>
            <person name="David R.G."/>
            <person name="Delcher A.L."/>
            <person name="Delehaunty K."/>
            <person name="Do C.B."/>
            <person name="Ebling H."/>
            <person name="Edwards K."/>
            <person name="Eickbush T."/>
            <person name="Evans J.D."/>
            <person name="Filipski A."/>
            <person name="Findeiss S."/>
            <person name="Freyhult E."/>
            <person name="Fulton L."/>
            <person name="Fulton R."/>
            <person name="Garcia A.C."/>
            <person name="Gardiner A."/>
            <person name="Garfield D.A."/>
            <person name="Garvin B.E."/>
            <person name="Gibson G."/>
            <person name="Gilbert D."/>
            <person name="Gnerre S."/>
            <person name="Godfrey J."/>
            <person name="Good R."/>
            <person name="Gotea V."/>
            <person name="Gravely B."/>
            <person name="Greenberg A.J."/>
            <person name="Griffiths-Jones S."/>
            <person name="Gross S."/>
            <person name="Guigo R."/>
            <person name="Gustafson E.A."/>
            <person name="Haerty W."/>
            <person name="Hahn M.W."/>
            <person name="Halligan D.L."/>
            <person name="Halpern A.L."/>
            <person name="Halter G.M."/>
            <person name="Han M.V."/>
            <person name="Heger A."/>
            <person name="Hillier L."/>
            <person name="Hinrichs A.S."/>
            <person name="Holmes I."/>
            <person name="Hoskins R.A."/>
            <person name="Hubisz M.J."/>
            <person name="Hultmark D."/>
            <person name="Huntley M.A."/>
            <person name="Jaffe D.B."/>
            <person name="Jagadeeshan S."/>
            <person name="Jeck W.R."/>
            <person name="Johnson J."/>
            <person name="Jones C.D."/>
            <person name="Jordan W.C."/>
            <person name="Karpen G.H."/>
            <person name="Kataoka E."/>
            <person name="Keightley P.D."/>
            <person name="Kheradpour P."/>
            <person name="Kirkness E.F."/>
            <person name="Koerich L.B."/>
            <person name="Kristiansen K."/>
            <person name="Kudrna D."/>
            <person name="Kulathinal R.J."/>
            <person name="Kumar S."/>
            <person name="Kwok R."/>
            <person name="Lander E."/>
            <person name="Langley C.H."/>
            <person name="Lapoint R."/>
            <person name="Lazzaro B.P."/>
            <person name="Lee S.J."/>
            <person name="Levesque L."/>
            <person name="Li R."/>
            <person name="Lin C.F."/>
            <person name="Lin M.F."/>
            <person name="Lindblad-Toh K."/>
            <person name="Llopart A."/>
            <person name="Long M."/>
            <person name="Low L."/>
            <person name="Lozovsky E."/>
            <person name="Lu J."/>
            <person name="Luo M."/>
            <person name="Machado C.A."/>
            <person name="Makalowski W."/>
            <person name="Marzo M."/>
            <person name="Matsuda M."/>
            <person name="Matzkin L."/>
            <person name="McAllister B."/>
            <person name="McBride C.S."/>
            <person name="McKernan B."/>
            <person name="McKernan K."/>
            <person name="Mendez-Lago M."/>
            <person name="Minx P."/>
            <person name="Mollenhauer M.U."/>
            <person name="Montooth K."/>
            <person name="Mount S.M."/>
            <person name="Mu X."/>
            <person name="Myers E."/>
            <person name="Negre B."/>
            <person name="Newfeld S."/>
            <person name="Nielsen R."/>
            <person name="Noor M.A."/>
            <person name="O'Grady P."/>
            <person name="Pachter L."/>
            <person name="Papaceit M."/>
            <person name="Parisi M.J."/>
            <person name="Parisi M."/>
            <person name="Parts L."/>
            <person name="Pedersen J.S."/>
            <person name="Pesole G."/>
            <person name="Phillippy A.M."/>
            <person name="Ponting C.P."/>
            <person name="Pop M."/>
            <person name="Porcelli D."/>
            <person name="Powell J.R."/>
            <person name="Prohaska S."/>
            <person name="Pruitt K."/>
            <person name="Puig M."/>
            <person name="Quesneville H."/>
            <person name="Ram K.R."/>
            <person name="Rand D."/>
            <person name="Rasmussen M.D."/>
            <person name="Reed L.K."/>
            <person name="Reenan R."/>
            <person name="Reily A."/>
            <person name="Remington K.A."/>
            <person name="Rieger T.T."/>
            <person name="Ritchie M.G."/>
            <person name="Robin C."/>
            <person name="Rogers Y.H."/>
            <person name="Rohde C."/>
            <person name="Rozas J."/>
            <person name="Rubenfield M.J."/>
            <person name="Ruiz A."/>
            <person name="Russo S."/>
            <person name="Salzberg S.L."/>
            <person name="Sanchez-Gracia A."/>
            <person name="Saranga D.J."/>
            <person name="Sato H."/>
            <person name="Schaeffer S.W."/>
            <person name="Schatz M.C."/>
            <person name="Schlenke T."/>
            <person name="Schwartz R."/>
            <person name="Segarra C."/>
            <person name="Singh R.S."/>
            <person name="Sirot L."/>
            <person name="Sirota M."/>
            <person name="Sisneros N.B."/>
            <person name="Smith C.D."/>
            <person name="Smith T.F."/>
            <person name="Spieth J."/>
            <person name="Stage D.E."/>
            <person name="Stark A."/>
            <person name="Stephan W."/>
            <person name="Strausberg R.L."/>
            <person name="Strempel S."/>
            <person name="Sturgill D."/>
            <person name="Sutton G."/>
            <person name="Sutton G.G."/>
            <person name="Tao W."/>
            <person name="Teichmann S."/>
            <person name="Tobari Y.N."/>
            <person name="Tomimura Y."/>
            <person name="Tsolas J.M."/>
            <person name="Valente V.L."/>
            <person name="Venter E."/>
            <person name="Venter J.C."/>
            <person name="Vicario S."/>
            <person name="Vieira F.G."/>
            <person name="Vilella A.J."/>
            <person name="Villasante A."/>
            <person name="Walenz B."/>
            <person name="Wang J."/>
            <person name="Wasserman M."/>
            <person name="Watts T."/>
            <person name="Wilson D."/>
            <person name="Wilson R.K."/>
            <person name="Wing R.A."/>
            <person name="Wolfner M.F."/>
            <person name="Wong A."/>
            <person name="Wong G.K."/>
            <person name="Wu C.I."/>
            <person name="Wu G."/>
            <person name="Yamamoto D."/>
            <person name="Yang H.P."/>
            <person name="Yang S.P."/>
            <person name="Yorke J.A."/>
            <person name="Yoshida K."/>
            <person name="Zdobnov E."/>
            <person name="Zhang P."/>
            <person name="Zhang Y."/>
            <person name="Zimin A.V."/>
            <person name="Baldwin J."/>
            <person name="Abdouelleil A."/>
            <person name="Abdulkadir J."/>
            <person name="Abebe A."/>
            <person name="Abera B."/>
            <person name="Abreu J."/>
            <person name="Acer S.C."/>
            <person name="Aftuck L."/>
            <person name="Alexander A."/>
            <person name="An P."/>
            <person name="Anderson E."/>
            <person name="Anderson S."/>
            <person name="Arachi H."/>
            <person name="Azer M."/>
            <person name="Bachantsang P."/>
            <person name="Barry A."/>
            <person name="Bayul T."/>
            <person name="Berlin A."/>
            <person name="Bessette D."/>
            <person name="Bloom T."/>
            <person name="Blye J."/>
            <person name="Boguslavskiy L."/>
            <person name="Bonnet C."/>
            <person name="Boukhgalter B."/>
            <person name="Bourzgui I."/>
            <person name="Brown A."/>
            <person name="Cahill P."/>
            <person name="Channer S."/>
            <person name="Cheshatsang Y."/>
            <person name="Chuda L."/>
            <person name="Citroen M."/>
            <person name="Collymore A."/>
            <person name="Cooke P."/>
            <person name="Costello M."/>
            <person name="D'Aco K."/>
            <person name="Daza R."/>
            <person name="De Haan G."/>
            <person name="DeGray S."/>
            <person name="DeMaso C."/>
            <person name="Dhargay N."/>
            <person name="Dooley K."/>
            <person name="Dooley E."/>
            <person name="Doricent M."/>
            <person name="Dorje P."/>
            <person name="Dorjee K."/>
            <person name="Dupes A."/>
            <person name="Elong R."/>
            <person name="Falk J."/>
            <person name="Farina A."/>
            <person name="Faro S."/>
            <person name="Ferguson D."/>
            <person name="Fisher S."/>
            <person name="Foley C.D."/>
            <person name="Franke A."/>
            <person name="Friedrich D."/>
            <person name="Gadbois L."/>
            <person name="Gearin G."/>
            <person name="Gearin C.R."/>
            <person name="Giannoukos G."/>
            <person name="Goode T."/>
            <person name="Graham J."/>
            <person name="Grandbois E."/>
            <person name="Grewal S."/>
            <person name="Gyaltsen K."/>
            <person name="Hafez N."/>
            <person name="Hagos B."/>
            <person name="Hall J."/>
            <person name="Henson C."/>
            <person name="Hollinger A."/>
            <person name="Honan T."/>
            <person name="Huard M.D."/>
            <person name="Hughes L."/>
            <person name="Hurhula B."/>
            <person name="Husby M.E."/>
            <person name="Kamat A."/>
            <person name="Kanga B."/>
            <person name="Kashin S."/>
            <person name="Khazanovich D."/>
            <person name="Kisner P."/>
            <person name="Lance K."/>
            <person name="Lara M."/>
            <person name="Lee W."/>
            <person name="Lennon N."/>
            <person name="Letendre F."/>
            <person name="LeVine R."/>
            <person name="Lipovsky A."/>
            <person name="Liu X."/>
            <person name="Liu J."/>
            <person name="Liu S."/>
            <person name="Lokyitsang T."/>
            <person name="Lokyitsang Y."/>
            <person name="Lubonja R."/>
            <person name="Lui A."/>
            <person name="MacDonald P."/>
            <person name="Magnisalis V."/>
            <person name="Maru K."/>
            <person name="Matthews C."/>
            <person name="McCusker W."/>
            <person name="McDonough S."/>
            <person name="Mehta T."/>
            <person name="Meldrim J."/>
            <person name="Meneus L."/>
            <person name="Mihai O."/>
            <person name="Mihalev A."/>
            <person name="Mihova T."/>
            <person name="Mittelman R."/>
            <person name="Mlenga V."/>
            <person name="Montmayeur A."/>
            <person name="Mulrain L."/>
            <person name="Navidi A."/>
            <person name="Naylor J."/>
            <person name="Negash T."/>
            <person name="Nguyen T."/>
            <person name="Nguyen N."/>
            <person name="Nicol R."/>
            <person name="Norbu C."/>
            <person name="Norbu N."/>
            <person name="Novod N."/>
            <person name="O'Neill B."/>
            <person name="Osman S."/>
            <person name="Markiewicz E."/>
            <person name="Oyono O.L."/>
            <person name="Patti C."/>
            <person name="Phunkhang P."/>
            <person name="Pierre F."/>
            <person name="Priest M."/>
            <person name="Raghuraman S."/>
            <person name="Rege F."/>
            <person name="Reyes R."/>
            <person name="Rise C."/>
            <person name="Rogov P."/>
            <person name="Ross K."/>
            <person name="Ryan E."/>
            <person name="Settipalli S."/>
            <person name="Shea T."/>
            <person name="Sherpa N."/>
            <person name="Shi L."/>
            <person name="Shih D."/>
            <person name="Sparrow T."/>
            <person name="Spaulding J."/>
            <person name="Stalker J."/>
            <person name="Stange-Thomann N."/>
            <person name="Stavropoulos S."/>
            <person name="Stone C."/>
            <person name="Strader C."/>
            <person name="Tesfaye S."/>
            <person name="Thomson T."/>
            <person name="Thoulutsang Y."/>
            <person name="Thoulutsang D."/>
            <person name="Topham K."/>
            <person name="Topping I."/>
            <person name="Tsamla T."/>
            <person name="Vassiliev H."/>
            <person name="Vo A."/>
            <person name="Wangchuk T."/>
            <person name="Wangdi T."/>
            <person name="Weiand M."/>
            <person name="Wilkinson J."/>
            <person name="Wilson A."/>
            <person name="Yadav S."/>
            <person name="Young G."/>
            <person name="Yu Q."/>
            <person name="Zembek L."/>
            <person name="Zhong D."/>
            <person name="Zimmer A."/>
            <person name="Zwirko Z."/>
            <person name="Jaffe D.B."/>
            <person name="Alvarez P."/>
            <person name="Brockman W."/>
            <person name="Butler J."/>
            <person name="Chin C."/>
            <person name="Gnerre S."/>
            <person name="Grabherr M."/>
            <person name="Kleber M."/>
            <person name="Mauceli E."/>
            <person name="MacCallum I."/>
        </authorList>
    </citation>
    <scope>NUCLEOTIDE SEQUENCE [LARGE SCALE GENOMIC DNA]</scope>
    <source>
        <strain evidence="2 3">TSC#14021-0224.01</strain>
    </source>
</reference>
<gene>
    <name evidence="2" type="primary">Dere\GG22010</name>
    <name evidence="2" type="synonym">dere_GLEANR_6773</name>
    <name evidence="2" type="synonym">GG22010</name>
    <name evidence="2" type="ORF">Dere_GG22010</name>
</gene>
<dbReference type="SMART" id="SM00186">
    <property type="entry name" value="FBG"/>
    <property type="match status" value="1"/>
</dbReference>
<dbReference type="Gene3D" id="3.90.215.10">
    <property type="entry name" value="Gamma Fibrinogen, chain A, domain 1"/>
    <property type="match status" value="1"/>
</dbReference>
<dbReference type="PANTHER" id="PTHR19143">
    <property type="entry name" value="FIBRINOGEN/TENASCIN/ANGIOPOEITIN"/>
    <property type="match status" value="1"/>
</dbReference>
<name>B3NK60_DROER</name>